<feature type="repeat" description="ANK" evidence="1">
    <location>
        <begin position="137"/>
        <end position="169"/>
    </location>
</feature>
<dbReference type="SUPFAM" id="SSF48403">
    <property type="entry name" value="Ankyrin repeat"/>
    <property type="match status" value="1"/>
</dbReference>
<reference evidence="3" key="1">
    <citation type="journal article" date="2019" name="bioRxiv">
        <title>The Genome of the Zebra Mussel, Dreissena polymorpha: A Resource for Invasive Species Research.</title>
        <authorList>
            <person name="McCartney M.A."/>
            <person name="Auch B."/>
            <person name="Kono T."/>
            <person name="Mallez S."/>
            <person name="Zhang Y."/>
            <person name="Obille A."/>
            <person name="Becker A."/>
            <person name="Abrahante J.E."/>
            <person name="Garbe J."/>
            <person name="Badalamenti J.P."/>
            <person name="Herman A."/>
            <person name="Mangelson H."/>
            <person name="Liachko I."/>
            <person name="Sullivan S."/>
            <person name="Sone E.D."/>
            <person name="Koren S."/>
            <person name="Silverstein K.A.T."/>
            <person name="Beckman K.B."/>
            <person name="Gohl D.M."/>
        </authorList>
    </citation>
    <scope>NUCLEOTIDE SEQUENCE</scope>
    <source>
        <strain evidence="3">Duluth1</strain>
        <tissue evidence="3">Whole animal</tissue>
    </source>
</reference>
<evidence type="ECO:0000313" key="4">
    <source>
        <dbReference type="Proteomes" id="UP000828390"/>
    </source>
</evidence>
<evidence type="ECO:0008006" key="5">
    <source>
        <dbReference type="Google" id="ProtNLM"/>
    </source>
</evidence>
<feature type="repeat" description="ANK" evidence="1">
    <location>
        <begin position="66"/>
        <end position="89"/>
    </location>
</feature>
<dbReference type="Pfam" id="PF12796">
    <property type="entry name" value="Ank_2"/>
    <property type="match status" value="1"/>
</dbReference>
<dbReference type="PROSITE" id="PS50297">
    <property type="entry name" value="ANK_REP_REGION"/>
    <property type="match status" value="2"/>
</dbReference>
<dbReference type="GO" id="GO:0007080">
    <property type="term" value="P:mitotic metaphase chromosome alignment"/>
    <property type="evidence" value="ECO:0007669"/>
    <property type="project" value="TreeGrafter"/>
</dbReference>
<dbReference type="EMBL" id="JAIWYP010000008">
    <property type="protein sequence ID" value="KAH3787613.1"/>
    <property type="molecule type" value="Genomic_DNA"/>
</dbReference>
<dbReference type="Proteomes" id="UP000828390">
    <property type="component" value="Unassembled WGS sequence"/>
</dbReference>
<dbReference type="InterPro" id="IPR036770">
    <property type="entry name" value="Ankyrin_rpt-contain_sf"/>
</dbReference>
<dbReference type="PANTHER" id="PTHR24160">
    <property type="entry name" value="ANKYRIN REPEAT DOMAIN-CONTAINING PROTEIN 53"/>
    <property type="match status" value="1"/>
</dbReference>
<dbReference type="GO" id="GO:0031116">
    <property type="term" value="P:positive regulation of microtubule polymerization"/>
    <property type="evidence" value="ECO:0007669"/>
    <property type="project" value="TreeGrafter"/>
</dbReference>
<dbReference type="GO" id="GO:0060236">
    <property type="term" value="P:regulation of mitotic spindle organization"/>
    <property type="evidence" value="ECO:0007669"/>
    <property type="project" value="TreeGrafter"/>
</dbReference>
<reference evidence="3" key="2">
    <citation type="submission" date="2020-11" db="EMBL/GenBank/DDBJ databases">
        <authorList>
            <person name="McCartney M.A."/>
            <person name="Auch B."/>
            <person name="Kono T."/>
            <person name="Mallez S."/>
            <person name="Becker A."/>
            <person name="Gohl D.M."/>
            <person name="Silverstein K.A.T."/>
            <person name="Koren S."/>
            <person name="Bechman K.B."/>
            <person name="Herman A."/>
            <person name="Abrahante J.E."/>
            <person name="Garbe J."/>
        </authorList>
    </citation>
    <scope>NUCLEOTIDE SEQUENCE</scope>
    <source>
        <strain evidence="3">Duluth1</strain>
        <tissue evidence="3">Whole animal</tissue>
    </source>
</reference>
<dbReference type="Pfam" id="PF13637">
    <property type="entry name" value="Ank_4"/>
    <property type="match status" value="1"/>
</dbReference>
<dbReference type="SMART" id="SM00248">
    <property type="entry name" value="ANK"/>
    <property type="match status" value="4"/>
</dbReference>
<keyword evidence="4" id="KW-1185">Reference proteome</keyword>
<feature type="compositionally biased region" description="Basic and acidic residues" evidence="2">
    <location>
        <begin position="338"/>
        <end position="352"/>
    </location>
</feature>
<feature type="compositionally biased region" description="Polar residues" evidence="2">
    <location>
        <begin position="283"/>
        <end position="296"/>
    </location>
</feature>
<organism evidence="3 4">
    <name type="scientific">Dreissena polymorpha</name>
    <name type="common">Zebra mussel</name>
    <name type="synonym">Mytilus polymorpha</name>
    <dbReference type="NCBI Taxonomy" id="45954"/>
    <lineage>
        <taxon>Eukaryota</taxon>
        <taxon>Metazoa</taxon>
        <taxon>Spiralia</taxon>
        <taxon>Lophotrochozoa</taxon>
        <taxon>Mollusca</taxon>
        <taxon>Bivalvia</taxon>
        <taxon>Autobranchia</taxon>
        <taxon>Heteroconchia</taxon>
        <taxon>Euheterodonta</taxon>
        <taxon>Imparidentia</taxon>
        <taxon>Neoheterodontei</taxon>
        <taxon>Myida</taxon>
        <taxon>Dreissenoidea</taxon>
        <taxon>Dreissenidae</taxon>
        <taxon>Dreissena</taxon>
    </lineage>
</organism>
<dbReference type="PANTHER" id="PTHR24160:SF1">
    <property type="entry name" value="ANKYRIN REPEAT DOMAIN-CONTAINING PROTEIN 53"/>
    <property type="match status" value="1"/>
</dbReference>
<sequence length="574" mass="65205">MSLENPAQNNTSSSARPFRRRRTKVNNDKKIQDDEFMAAAIGDVEWLRQSLRDQNLENGQINYDKNGLTALHLSAIHGRLECLKLLIEKYKFDINLASSTGWRAIHLCISNQTGKRAITCLQYLLDKKADASIGNDDGITPLHQAASEGHVQCLKMLIDVGAKIDGQDCRGHTPLDLAKLWGHRKCARIIAAEMWQQGKDNVAKEMVQLRKLKMQQVLREMELEAEFRAEHEHYSDEAFKQWLAKRGYDPNMPTGPKPKEKEKEKAAKTTEKAPTESLAKANSIAQSSTATKSKVTMSRRADTMPSWKSKSIREVSPVSRKETTFSQSDDFDAGLYESSDKKAEEAPEERPKSTGFCNPNPWKIPLKVDDPPYITNLTDDYPRDEYTMMPMVESAPKYFDGKFGPRLHKKDVKEGTIDTKKKLRKPNLPKEVIKKELSKDPTTDERPILFKPRHIHDVQVKKKYDDEVKGKSEVSLHLCDDMSSFLFKNSLKKAPDVMVNLRSGKDEARRQLMEMSNSILESHPNTRSTSSSNWSSIKFPRDRVIKSLHVMSKPDVFPAIRGEEYSIGSRTAVS</sequence>
<dbReference type="PROSITE" id="PS50088">
    <property type="entry name" value="ANK_REPEAT"/>
    <property type="match status" value="2"/>
</dbReference>
<dbReference type="OrthoDB" id="10254927at2759"/>
<dbReference type="Gene3D" id="1.25.40.20">
    <property type="entry name" value="Ankyrin repeat-containing domain"/>
    <property type="match status" value="1"/>
</dbReference>
<keyword evidence="1" id="KW-0040">ANK repeat</keyword>
<evidence type="ECO:0000313" key="3">
    <source>
        <dbReference type="EMBL" id="KAH3787613.1"/>
    </source>
</evidence>
<dbReference type="AlphaFoldDB" id="A0A9D4EXD2"/>
<feature type="region of interest" description="Disordered" evidence="2">
    <location>
        <begin position="246"/>
        <end position="358"/>
    </location>
</feature>
<accession>A0A9D4EXD2</accession>
<dbReference type="InterPro" id="IPR042335">
    <property type="entry name" value="ANKRD53"/>
</dbReference>
<evidence type="ECO:0000256" key="1">
    <source>
        <dbReference type="PROSITE-ProRule" id="PRU00023"/>
    </source>
</evidence>
<gene>
    <name evidence="3" type="ORF">DPMN_165739</name>
</gene>
<dbReference type="InterPro" id="IPR002110">
    <property type="entry name" value="Ankyrin_rpt"/>
</dbReference>
<proteinExistence type="predicted"/>
<feature type="region of interest" description="Disordered" evidence="2">
    <location>
        <begin position="1"/>
        <end position="26"/>
    </location>
</feature>
<dbReference type="GO" id="GO:1902412">
    <property type="term" value="P:regulation of mitotic cytokinesis"/>
    <property type="evidence" value="ECO:0007669"/>
    <property type="project" value="InterPro"/>
</dbReference>
<protein>
    <recommendedName>
        <fullName evidence="5">Ankyrin repeat domain-containing protein 53</fullName>
    </recommendedName>
</protein>
<feature type="compositionally biased region" description="Basic and acidic residues" evidence="2">
    <location>
        <begin position="257"/>
        <end position="274"/>
    </location>
</feature>
<feature type="compositionally biased region" description="Polar residues" evidence="2">
    <location>
        <begin position="1"/>
        <end position="15"/>
    </location>
</feature>
<evidence type="ECO:0000256" key="2">
    <source>
        <dbReference type="SAM" id="MobiDB-lite"/>
    </source>
</evidence>
<dbReference type="GO" id="GO:0000922">
    <property type="term" value="C:spindle pole"/>
    <property type="evidence" value="ECO:0007669"/>
    <property type="project" value="TreeGrafter"/>
</dbReference>
<comment type="caution">
    <text evidence="3">The sequence shown here is derived from an EMBL/GenBank/DDBJ whole genome shotgun (WGS) entry which is preliminary data.</text>
</comment>
<name>A0A9D4EXD2_DREPO</name>